<accession>A0AAW9SMZ1</accession>
<reference evidence="4 5" key="1">
    <citation type="submission" date="2024-05" db="EMBL/GenBank/DDBJ databases">
        <title>Genome sequence of Ponticoccus litoralis KCCM 90028.</title>
        <authorList>
            <person name="Kim J.M."/>
            <person name="Lee J.K."/>
            <person name="Choi B.J."/>
            <person name="Bayburt H."/>
            <person name="Baek J.H."/>
            <person name="Jeon C.O."/>
        </authorList>
    </citation>
    <scope>NUCLEOTIDE SEQUENCE [LARGE SCALE GENOMIC DNA]</scope>
    <source>
        <strain evidence="4 5">KCCM 90028</strain>
    </source>
</reference>
<keyword evidence="1" id="KW-0479">Metal-binding</keyword>
<dbReference type="GO" id="GO:0046872">
    <property type="term" value="F:metal ion binding"/>
    <property type="evidence" value="ECO:0007669"/>
    <property type="project" value="UniProtKB-KW"/>
</dbReference>
<dbReference type="SUPFAM" id="SSF52922">
    <property type="entry name" value="TK C-terminal domain-like"/>
    <property type="match status" value="1"/>
</dbReference>
<keyword evidence="5" id="KW-1185">Reference proteome</keyword>
<dbReference type="EMBL" id="JBDNCH010000002">
    <property type="protein sequence ID" value="MEN9061426.1"/>
    <property type="molecule type" value="Genomic_DNA"/>
</dbReference>
<name>A0AAW9SMZ1_9RHOB</name>
<dbReference type="PANTHER" id="PTHR43522">
    <property type="entry name" value="TRANSKETOLASE"/>
    <property type="match status" value="1"/>
</dbReference>
<dbReference type="InterPro" id="IPR055152">
    <property type="entry name" value="Transketolase-like_C_2"/>
</dbReference>
<evidence type="ECO:0000313" key="4">
    <source>
        <dbReference type="EMBL" id="MEN9061426.1"/>
    </source>
</evidence>
<dbReference type="PANTHER" id="PTHR43522:SF2">
    <property type="entry name" value="TRANSKETOLASE 1-RELATED"/>
    <property type="match status" value="1"/>
</dbReference>
<dbReference type="InterPro" id="IPR033247">
    <property type="entry name" value="Transketolase_fam"/>
</dbReference>
<dbReference type="InterPro" id="IPR009014">
    <property type="entry name" value="Transketo_C/PFOR_II"/>
</dbReference>
<sequence>MRRDGSRNLSRRGAYLLPGHEGARDVTLLATGTEVALAVEARALLAQEGIRAAVVSMPCWELFDEQDAAYQSDVLGTAPRVGVEAAMAFGWQRWLDRGDAFVGMTGFGASDRTEALYRHFGVTAERIAKEARGLLGR</sequence>
<proteinExistence type="predicted"/>
<dbReference type="RefSeq" id="WP_347166505.1">
    <property type="nucleotide sequence ID" value="NZ_JBDNCH010000002.1"/>
</dbReference>
<gene>
    <name evidence="4" type="ORF">ABFB10_10610</name>
</gene>
<comment type="caution">
    <text evidence="4">The sequence shown here is derived from an EMBL/GenBank/DDBJ whole genome shotgun (WGS) entry which is preliminary data.</text>
</comment>
<evidence type="ECO:0000259" key="3">
    <source>
        <dbReference type="Pfam" id="PF22613"/>
    </source>
</evidence>
<feature type="domain" description="Transketolase-like C-terminal" evidence="3">
    <location>
        <begin position="13"/>
        <end position="123"/>
    </location>
</feature>
<dbReference type="GO" id="GO:0006098">
    <property type="term" value="P:pentose-phosphate shunt"/>
    <property type="evidence" value="ECO:0007669"/>
    <property type="project" value="TreeGrafter"/>
</dbReference>
<dbReference type="GO" id="GO:0005829">
    <property type="term" value="C:cytosol"/>
    <property type="evidence" value="ECO:0007669"/>
    <property type="project" value="TreeGrafter"/>
</dbReference>
<dbReference type="Gene3D" id="3.40.50.920">
    <property type="match status" value="1"/>
</dbReference>
<protein>
    <submittedName>
        <fullName evidence="4">Transketolase C-terminal domain-containing protein</fullName>
    </submittedName>
</protein>
<dbReference type="AlphaFoldDB" id="A0AAW9SMZ1"/>
<keyword evidence="2" id="KW-0460">Magnesium</keyword>
<dbReference type="Pfam" id="PF22613">
    <property type="entry name" value="Transketolase_C_1"/>
    <property type="match status" value="1"/>
</dbReference>
<evidence type="ECO:0000313" key="5">
    <source>
        <dbReference type="Proteomes" id="UP001428774"/>
    </source>
</evidence>
<organism evidence="4 5">
    <name type="scientific">Ponticoccus litoralis</name>
    <dbReference type="NCBI Taxonomy" id="422297"/>
    <lineage>
        <taxon>Bacteria</taxon>
        <taxon>Pseudomonadati</taxon>
        <taxon>Pseudomonadota</taxon>
        <taxon>Alphaproteobacteria</taxon>
        <taxon>Rhodobacterales</taxon>
        <taxon>Roseobacteraceae</taxon>
        <taxon>Ponticoccus</taxon>
    </lineage>
</organism>
<dbReference type="Proteomes" id="UP001428774">
    <property type="component" value="Unassembled WGS sequence"/>
</dbReference>
<dbReference type="GO" id="GO:0004802">
    <property type="term" value="F:transketolase activity"/>
    <property type="evidence" value="ECO:0007669"/>
    <property type="project" value="TreeGrafter"/>
</dbReference>
<evidence type="ECO:0000256" key="1">
    <source>
        <dbReference type="ARBA" id="ARBA00022723"/>
    </source>
</evidence>
<evidence type="ECO:0000256" key="2">
    <source>
        <dbReference type="ARBA" id="ARBA00022842"/>
    </source>
</evidence>